<sequence>PRIKARTAAADFRFSVRAVERGRSAALEIEVMVKVAKTVKQQALSPVNVGSDHVHKVMDNFNMVQSLASMSSAHDVMPLYSAGGNGPYHRSMDGQPYPQLDTKFAYSQLDAKPSYASEWAVSYGEGASPVNKYSFDQPATYLPSSTTPAGSNMYGSSYRWAHPAGRQNQ</sequence>
<dbReference type="EMBL" id="BKCJ011239731">
    <property type="protein sequence ID" value="GFD08611.1"/>
    <property type="molecule type" value="Genomic_DNA"/>
</dbReference>
<proteinExistence type="predicted"/>
<feature type="non-terminal residue" evidence="1">
    <location>
        <position position="169"/>
    </location>
</feature>
<gene>
    <name evidence="1" type="ORF">Tci_880580</name>
</gene>
<name>A0A699TH51_TANCI</name>
<comment type="caution">
    <text evidence="1">The sequence shown here is derived from an EMBL/GenBank/DDBJ whole genome shotgun (WGS) entry which is preliminary data.</text>
</comment>
<reference evidence="1" key="1">
    <citation type="journal article" date="2019" name="Sci. Rep.">
        <title>Draft genome of Tanacetum cinerariifolium, the natural source of mosquito coil.</title>
        <authorList>
            <person name="Yamashiro T."/>
            <person name="Shiraishi A."/>
            <person name="Satake H."/>
            <person name="Nakayama K."/>
        </authorList>
    </citation>
    <scope>NUCLEOTIDE SEQUENCE</scope>
</reference>
<feature type="non-terminal residue" evidence="1">
    <location>
        <position position="1"/>
    </location>
</feature>
<organism evidence="1">
    <name type="scientific">Tanacetum cinerariifolium</name>
    <name type="common">Dalmatian daisy</name>
    <name type="synonym">Chrysanthemum cinerariifolium</name>
    <dbReference type="NCBI Taxonomy" id="118510"/>
    <lineage>
        <taxon>Eukaryota</taxon>
        <taxon>Viridiplantae</taxon>
        <taxon>Streptophyta</taxon>
        <taxon>Embryophyta</taxon>
        <taxon>Tracheophyta</taxon>
        <taxon>Spermatophyta</taxon>
        <taxon>Magnoliopsida</taxon>
        <taxon>eudicotyledons</taxon>
        <taxon>Gunneridae</taxon>
        <taxon>Pentapetalae</taxon>
        <taxon>asterids</taxon>
        <taxon>campanulids</taxon>
        <taxon>Asterales</taxon>
        <taxon>Asteraceae</taxon>
        <taxon>Asteroideae</taxon>
        <taxon>Anthemideae</taxon>
        <taxon>Anthemidinae</taxon>
        <taxon>Tanacetum</taxon>
    </lineage>
</organism>
<evidence type="ECO:0000313" key="1">
    <source>
        <dbReference type="EMBL" id="GFD08611.1"/>
    </source>
</evidence>
<dbReference type="AlphaFoldDB" id="A0A699TH51"/>
<accession>A0A699TH51</accession>
<protein>
    <submittedName>
        <fullName evidence="1">Uncharacterized protein</fullName>
    </submittedName>
</protein>